<sequence length="201" mass="23438">MKTTKNPQQQDLEISELFCLNALKMLGSIYLIHNQVQQDPFPIIEGDAVPESKHAFQSRVVDLKLRRQTEKNSEVQKEFNSNLADQNDMYSEYYNQEEIMNINIDDAFAPQAVERPQNYKYLSHAQKDSVVQKKPANNKGINMKKITKEYQARLNQAKEKGINRAKRRAEKMQKGYPCYYGDQNAPSGDNYYQRSEDSRNF</sequence>
<dbReference type="GeneID" id="94841203"/>
<dbReference type="EMBL" id="MLAK01000821">
    <property type="protein sequence ID" value="OHT03608.1"/>
    <property type="molecule type" value="Genomic_DNA"/>
</dbReference>
<evidence type="ECO:0000313" key="3">
    <source>
        <dbReference type="Proteomes" id="UP000179807"/>
    </source>
</evidence>
<accession>A0A1J4JYQ4</accession>
<name>A0A1J4JYQ4_9EUKA</name>
<comment type="caution">
    <text evidence="2">The sequence shown here is derived from an EMBL/GenBank/DDBJ whole genome shotgun (WGS) entry which is preliminary data.</text>
</comment>
<evidence type="ECO:0000313" key="2">
    <source>
        <dbReference type="EMBL" id="OHT03608.1"/>
    </source>
</evidence>
<protein>
    <submittedName>
        <fullName evidence="2">Uncharacterized protein</fullName>
    </submittedName>
</protein>
<organism evidence="2 3">
    <name type="scientific">Tritrichomonas foetus</name>
    <dbReference type="NCBI Taxonomy" id="1144522"/>
    <lineage>
        <taxon>Eukaryota</taxon>
        <taxon>Metamonada</taxon>
        <taxon>Parabasalia</taxon>
        <taxon>Tritrichomonadida</taxon>
        <taxon>Tritrichomonadidae</taxon>
        <taxon>Tritrichomonas</taxon>
    </lineage>
</organism>
<feature type="region of interest" description="Disordered" evidence="1">
    <location>
        <begin position="158"/>
        <end position="201"/>
    </location>
</feature>
<evidence type="ECO:0000256" key="1">
    <source>
        <dbReference type="SAM" id="MobiDB-lite"/>
    </source>
</evidence>
<dbReference type="AlphaFoldDB" id="A0A1J4JYQ4"/>
<gene>
    <name evidence="2" type="ORF">TRFO_28981</name>
</gene>
<feature type="compositionally biased region" description="Polar residues" evidence="1">
    <location>
        <begin position="184"/>
        <end position="193"/>
    </location>
</feature>
<keyword evidence="3" id="KW-1185">Reference proteome</keyword>
<proteinExistence type="predicted"/>
<dbReference type="RefSeq" id="XP_068356744.1">
    <property type="nucleotide sequence ID" value="XM_068506499.1"/>
</dbReference>
<reference evidence="2" key="1">
    <citation type="submission" date="2016-10" db="EMBL/GenBank/DDBJ databases">
        <authorList>
            <person name="Benchimol M."/>
            <person name="Almeida L.G."/>
            <person name="Vasconcelos A.T."/>
            <person name="Perreira-Neves A."/>
            <person name="Rosa I.A."/>
            <person name="Tasca T."/>
            <person name="Bogo M.R."/>
            <person name="de Souza W."/>
        </authorList>
    </citation>
    <scope>NUCLEOTIDE SEQUENCE [LARGE SCALE GENOMIC DNA]</scope>
    <source>
        <strain evidence="2">K</strain>
    </source>
</reference>
<dbReference type="Proteomes" id="UP000179807">
    <property type="component" value="Unassembled WGS sequence"/>
</dbReference>
<dbReference type="VEuPathDB" id="TrichDB:TRFO_28981"/>